<keyword evidence="4 10" id="KW-0347">Helicase</keyword>
<dbReference type="AlphaFoldDB" id="A0A402CUN7"/>
<keyword evidence="6 10" id="KW-0238">DNA-binding</keyword>
<organism evidence="11 12">
    <name type="scientific">Capsulimonas corticalis</name>
    <dbReference type="NCBI Taxonomy" id="2219043"/>
    <lineage>
        <taxon>Bacteria</taxon>
        <taxon>Bacillati</taxon>
        <taxon>Armatimonadota</taxon>
        <taxon>Armatimonadia</taxon>
        <taxon>Capsulimonadales</taxon>
        <taxon>Capsulimonadaceae</taxon>
        <taxon>Capsulimonas</taxon>
    </lineage>
</organism>
<gene>
    <name evidence="11" type="primary">pcrA</name>
    <name evidence="11" type="ORF">CCAX7_10910</name>
</gene>
<evidence type="ECO:0000256" key="2">
    <source>
        <dbReference type="ARBA" id="ARBA00022741"/>
    </source>
</evidence>
<evidence type="ECO:0000256" key="6">
    <source>
        <dbReference type="ARBA" id="ARBA00023125"/>
    </source>
</evidence>
<dbReference type="Gene3D" id="3.40.50.300">
    <property type="entry name" value="P-loop containing nucleotide triphosphate hydrolases"/>
    <property type="match status" value="2"/>
</dbReference>
<dbReference type="PROSITE" id="PS51217">
    <property type="entry name" value="UVRD_HELICASE_CTER"/>
    <property type="match status" value="1"/>
</dbReference>
<dbReference type="Pfam" id="PF13361">
    <property type="entry name" value="UvrD_C"/>
    <property type="match status" value="1"/>
</dbReference>
<keyword evidence="5 10" id="KW-0067">ATP-binding</keyword>
<protein>
    <recommendedName>
        <fullName evidence="10">ATP-dependent DNA helicase</fullName>
        <ecNumber evidence="10">5.6.2.4</ecNumber>
    </recommendedName>
</protein>
<dbReference type="Gene3D" id="1.10.10.160">
    <property type="match status" value="1"/>
</dbReference>
<proteinExistence type="inferred from homology"/>
<dbReference type="Gene3D" id="1.10.486.10">
    <property type="entry name" value="PCRA, domain 4"/>
    <property type="match status" value="1"/>
</dbReference>
<dbReference type="FunFam" id="1.10.10.160:FF:000001">
    <property type="entry name" value="ATP-dependent DNA helicase"/>
    <property type="match status" value="1"/>
</dbReference>
<dbReference type="Pfam" id="PF00580">
    <property type="entry name" value="UvrD-helicase"/>
    <property type="match status" value="1"/>
</dbReference>
<dbReference type="CDD" id="cd18807">
    <property type="entry name" value="SF1_C_UvrD"/>
    <property type="match status" value="1"/>
</dbReference>
<dbReference type="InterPro" id="IPR000212">
    <property type="entry name" value="DNA_helicase_UvrD/REP"/>
</dbReference>
<evidence type="ECO:0000313" key="11">
    <source>
        <dbReference type="EMBL" id="BDI29040.1"/>
    </source>
</evidence>
<dbReference type="PROSITE" id="PS51198">
    <property type="entry name" value="UVRD_HELICASE_ATP_BIND"/>
    <property type="match status" value="1"/>
</dbReference>
<dbReference type="InterPro" id="IPR014016">
    <property type="entry name" value="UvrD-like_ATP-bd"/>
</dbReference>
<dbReference type="GO" id="GO:0005524">
    <property type="term" value="F:ATP binding"/>
    <property type="evidence" value="ECO:0007669"/>
    <property type="project" value="UniProtKB-UniRule"/>
</dbReference>
<evidence type="ECO:0000256" key="1">
    <source>
        <dbReference type="ARBA" id="ARBA00009922"/>
    </source>
</evidence>
<evidence type="ECO:0000256" key="4">
    <source>
        <dbReference type="ARBA" id="ARBA00022806"/>
    </source>
</evidence>
<sequence length="755" mass="85895">MLRIRYNNPMISPLLEGLNEPQTQAVLHETGPLLIFAGAGSGKTNALTKRIAYLIRERYVRPYNILAVTFTNKAAAEMKERIVRLVGETVTRELWAGTFHSLCARILRERGTMIGLDKNFVIYDDGDQLSLIKEAVQEQHLDEKQFAPRAILSQISKYKETMQGPEDIKGDYTASPFERAVAGVYQSYQEKLALSNALDFDDLIMKTVQLLRESDKAREHYQNRFQYVHCDEFQDVNDSQYKLLSLFSGKHRNICAVGDDDQSIYAFRGANVQIILNFERDFPDATIIKLEQNYRSTRTILDAAYHVVKNNRGRADKRLWTDKAEGESVTLIEAPNEVEEAVAIVNIIKEATITGDRRYQDFAVLYRANAQSRAMEEQFINYRIPYKIVGGVRFYERREIKDIIAYLRVITNPFDGLSMRRIINVPARAIGVTTIDKINNFASRYEISFWDACRRVNEIELSSRTRHNVQAFVKMIEYLIGRRENQGVVELLQNVIDTSGYIDALKREKTPESDSRIENVRELLTVAHAFEEQTAEPEDRTLSMFLENVALVSDLDSLEDDANSVTLMTLHAAKGLEFPVVFMIGMEEAVFPHSRSMGKQAELEEERRLCYVGITRAQTELYMSYAGARTLFGQTQRNPVSRFISEIPMSLFLAKSTRRPSMEPYQSTLGTNQYRAESHIAPRWDDLARGSAQKARTTAAPPVDRPFNLGQKVKHEKFGTGTVVSFEGDTVVTIAFPAPVGIKKLDTGFAKLEKA</sequence>
<evidence type="ECO:0000256" key="7">
    <source>
        <dbReference type="ARBA" id="ARBA00023235"/>
    </source>
</evidence>
<evidence type="ECO:0000256" key="3">
    <source>
        <dbReference type="ARBA" id="ARBA00022801"/>
    </source>
</evidence>
<dbReference type="EC" id="5.6.2.4" evidence="10"/>
<dbReference type="InterPro" id="IPR027417">
    <property type="entry name" value="P-loop_NTPase"/>
</dbReference>
<evidence type="ECO:0000313" key="12">
    <source>
        <dbReference type="Proteomes" id="UP000287394"/>
    </source>
</evidence>
<evidence type="ECO:0000256" key="9">
    <source>
        <dbReference type="ARBA" id="ARBA00048988"/>
    </source>
</evidence>
<comment type="catalytic activity">
    <reaction evidence="8">
        <text>Couples ATP hydrolysis with the unwinding of duplex DNA by translocating in the 3'-5' direction.</text>
        <dbReference type="EC" id="5.6.2.4"/>
    </reaction>
</comment>
<dbReference type="CDD" id="cd17932">
    <property type="entry name" value="DEXQc_UvrD"/>
    <property type="match status" value="1"/>
</dbReference>
<evidence type="ECO:0000256" key="5">
    <source>
        <dbReference type="ARBA" id="ARBA00022840"/>
    </source>
</evidence>
<dbReference type="InterPro" id="IPR013986">
    <property type="entry name" value="DExx_box_DNA_helicase_dom_sf"/>
</dbReference>
<dbReference type="Proteomes" id="UP000287394">
    <property type="component" value="Chromosome"/>
</dbReference>
<dbReference type="GO" id="GO:0009314">
    <property type="term" value="P:response to radiation"/>
    <property type="evidence" value="ECO:0007669"/>
    <property type="project" value="UniProtKB-ARBA"/>
</dbReference>
<dbReference type="FunFam" id="1.10.486.10:FF:000003">
    <property type="entry name" value="ATP-dependent DNA helicase"/>
    <property type="match status" value="1"/>
</dbReference>
<dbReference type="InterPro" id="IPR014017">
    <property type="entry name" value="DNA_helicase_UvrD-like_C"/>
</dbReference>
<dbReference type="PANTHER" id="PTHR11070">
    <property type="entry name" value="UVRD / RECB / PCRA DNA HELICASE FAMILY MEMBER"/>
    <property type="match status" value="1"/>
</dbReference>
<dbReference type="SUPFAM" id="SSF52540">
    <property type="entry name" value="P-loop containing nucleoside triphosphate hydrolases"/>
    <property type="match status" value="1"/>
</dbReference>
<dbReference type="KEGG" id="ccot:CCAX7_10910"/>
<dbReference type="GO" id="GO:0005829">
    <property type="term" value="C:cytosol"/>
    <property type="evidence" value="ECO:0007669"/>
    <property type="project" value="TreeGrafter"/>
</dbReference>
<dbReference type="GO" id="GO:0033202">
    <property type="term" value="C:DNA helicase complex"/>
    <property type="evidence" value="ECO:0007669"/>
    <property type="project" value="TreeGrafter"/>
</dbReference>
<dbReference type="PANTHER" id="PTHR11070:SF2">
    <property type="entry name" value="ATP-DEPENDENT DNA HELICASE SRS2"/>
    <property type="match status" value="1"/>
</dbReference>
<comment type="similarity">
    <text evidence="1 10">Belongs to the helicase family. UvrD subfamily.</text>
</comment>
<evidence type="ECO:0000256" key="10">
    <source>
        <dbReference type="RuleBase" id="RU364053"/>
    </source>
</evidence>
<dbReference type="EMBL" id="AP025739">
    <property type="protein sequence ID" value="BDI29040.1"/>
    <property type="molecule type" value="Genomic_DNA"/>
</dbReference>
<keyword evidence="12" id="KW-1185">Reference proteome</keyword>
<dbReference type="GO" id="GO:0043138">
    <property type="term" value="F:3'-5' DNA helicase activity"/>
    <property type="evidence" value="ECO:0007669"/>
    <property type="project" value="UniProtKB-EC"/>
</dbReference>
<reference evidence="11 12" key="1">
    <citation type="journal article" date="2019" name="Int. J. Syst. Evol. Microbiol.">
        <title>Capsulimonas corticalis gen. nov., sp. nov., an aerobic capsulated bacterium, of a novel bacterial order, Capsulimonadales ord. nov., of the class Armatimonadia of the phylum Armatimonadetes.</title>
        <authorList>
            <person name="Li J."/>
            <person name="Kudo C."/>
            <person name="Tonouchi A."/>
        </authorList>
    </citation>
    <scope>NUCLEOTIDE SEQUENCE [LARGE SCALE GENOMIC DNA]</scope>
    <source>
        <strain evidence="11 12">AX-7</strain>
    </source>
</reference>
<dbReference type="GO" id="GO:0003677">
    <property type="term" value="F:DNA binding"/>
    <property type="evidence" value="ECO:0007669"/>
    <property type="project" value="UniProtKB-KW"/>
</dbReference>
<dbReference type="Pfam" id="PF21196">
    <property type="entry name" value="PcrA_UvrD_tudor"/>
    <property type="match status" value="1"/>
</dbReference>
<dbReference type="FunCoup" id="A0A402CUN7">
    <property type="interactions" value="550"/>
</dbReference>
<dbReference type="GO" id="GO:0000725">
    <property type="term" value="P:recombinational repair"/>
    <property type="evidence" value="ECO:0007669"/>
    <property type="project" value="TreeGrafter"/>
</dbReference>
<comment type="catalytic activity">
    <reaction evidence="9 10">
        <text>ATP + H2O = ADP + phosphate + H(+)</text>
        <dbReference type="Rhea" id="RHEA:13065"/>
        <dbReference type="ChEBI" id="CHEBI:15377"/>
        <dbReference type="ChEBI" id="CHEBI:15378"/>
        <dbReference type="ChEBI" id="CHEBI:30616"/>
        <dbReference type="ChEBI" id="CHEBI:43474"/>
        <dbReference type="ChEBI" id="CHEBI:456216"/>
        <dbReference type="EC" id="5.6.2.4"/>
    </reaction>
</comment>
<dbReference type="NCBIfam" id="TIGR01073">
    <property type="entry name" value="pcrA"/>
    <property type="match status" value="1"/>
</dbReference>
<evidence type="ECO:0000256" key="8">
    <source>
        <dbReference type="ARBA" id="ARBA00034617"/>
    </source>
</evidence>
<dbReference type="InterPro" id="IPR005751">
    <property type="entry name" value="ATP-dep_DNA_helicase_PcrA"/>
</dbReference>
<dbReference type="GO" id="GO:0006260">
    <property type="term" value="P:DNA replication"/>
    <property type="evidence" value="ECO:0007669"/>
    <property type="project" value="InterPro"/>
</dbReference>
<keyword evidence="3 10" id="KW-0378">Hydrolase</keyword>
<dbReference type="GO" id="GO:0016787">
    <property type="term" value="F:hydrolase activity"/>
    <property type="evidence" value="ECO:0007669"/>
    <property type="project" value="UniProtKB-UniRule"/>
</dbReference>
<accession>A0A402CUN7</accession>
<keyword evidence="2 10" id="KW-0547">Nucleotide-binding</keyword>
<name>A0A402CUN7_9BACT</name>
<keyword evidence="7" id="KW-0413">Isomerase</keyword>